<evidence type="ECO:0000256" key="9">
    <source>
        <dbReference type="ARBA" id="ARBA00023004"/>
    </source>
</evidence>
<dbReference type="FunCoup" id="A0A1E5RGF3">
    <property type="interactions" value="380"/>
</dbReference>
<evidence type="ECO:0000256" key="8">
    <source>
        <dbReference type="ARBA" id="ARBA00022833"/>
    </source>
</evidence>
<evidence type="ECO:0000259" key="13">
    <source>
        <dbReference type="PROSITE" id="PS51074"/>
    </source>
</evidence>
<keyword evidence="7" id="KW-0479">Metal-binding</keyword>
<comment type="subcellular location">
    <subcellularLocation>
        <location evidence="3">Cytoplasm</location>
    </subcellularLocation>
    <subcellularLocation>
        <location evidence="2">Nucleus</location>
    </subcellularLocation>
</comment>
<keyword evidence="9" id="KW-0408">Iron</keyword>
<gene>
    <name evidence="14" type="ORF">AWRI3579_g1552</name>
</gene>
<keyword evidence="15" id="KW-1185">Reference proteome</keyword>
<dbReference type="PROSITE" id="PS51074">
    <property type="entry name" value="DPH_MB"/>
    <property type="match status" value="1"/>
</dbReference>
<dbReference type="STRING" id="56408.A0A1E5RGF3"/>
<evidence type="ECO:0000256" key="1">
    <source>
        <dbReference type="ARBA" id="ARBA00003474"/>
    </source>
</evidence>
<feature type="compositionally biased region" description="Polar residues" evidence="11">
    <location>
        <begin position="40"/>
        <end position="52"/>
    </location>
</feature>
<dbReference type="InterPro" id="IPR036869">
    <property type="entry name" value="J_dom_sf"/>
</dbReference>
<dbReference type="GO" id="GO:0005737">
    <property type="term" value="C:cytoplasm"/>
    <property type="evidence" value="ECO:0007669"/>
    <property type="project" value="UniProtKB-SubCell"/>
</dbReference>
<evidence type="ECO:0000259" key="12">
    <source>
        <dbReference type="PROSITE" id="PS50076"/>
    </source>
</evidence>
<accession>A0A1E5RGF3</accession>
<dbReference type="Pfam" id="PF05207">
    <property type="entry name" value="Zn_ribbon_CSL"/>
    <property type="match status" value="1"/>
</dbReference>
<evidence type="ECO:0000256" key="6">
    <source>
        <dbReference type="ARBA" id="ARBA00022490"/>
    </source>
</evidence>
<evidence type="ECO:0000313" key="15">
    <source>
        <dbReference type="Proteomes" id="UP000095728"/>
    </source>
</evidence>
<evidence type="ECO:0000256" key="2">
    <source>
        <dbReference type="ARBA" id="ARBA00004123"/>
    </source>
</evidence>
<comment type="similarity">
    <text evidence="4">Belongs to the DPH4 family.</text>
</comment>
<dbReference type="UniPathway" id="UPA00559"/>
<evidence type="ECO:0000256" key="10">
    <source>
        <dbReference type="ARBA" id="ARBA00023242"/>
    </source>
</evidence>
<sequence>MATPFEILGVSVDSSLEEIKQQYREKLLGAHPDKWHRQQQRNNATNADQIGSTKKLRQEEQVPSVESIKSAYHVLSDPLRKEEYLKSLATKLQKQGMHSSGDGLDEFSLDDFSMVERAESPDELVDWFMDCPRCTNKNGFHVTEDILEQNGEELPNGMGYQVIIQCSMCSLWIKLNYDFADN</sequence>
<feature type="domain" description="J" evidence="12">
    <location>
        <begin position="3"/>
        <end position="88"/>
    </location>
</feature>
<dbReference type="PANTHER" id="PTHR21454:SF46">
    <property type="entry name" value="DIPHTHAMIDE BIOSYNTHESIS PROTEIN 4"/>
    <property type="match status" value="1"/>
</dbReference>
<dbReference type="SUPFAM" id="SSF46565">
    <property type="entry name" value="Chaperone J-domain"/>
    <property type="match status" value="1"/>
</dbReference>
<dbReference type="InterPro" id="IPR036671">
    <property type="entry name" value="DPH_MB_sf"/>
</dbReference>
<dbReference type="CDD" id="cd06257">
    <property type="entry name" value="DnaJ"/>
    <property type="match status" value="1"/>
</dbReference>
<name>A0A1E5RGF3_9ASCO</name>
<evidence type="ECO:0000256" key="3">
    <source>
        <dbReference type="ARBA" id="ARBA00004496"/>
    </source>
</evidence>
<evidence type="ECO:0000256" key="7">
    <source>
        <dbReference type="ARBA" id="ARBA00022723"/>
    </source>
</evidence>
<dbReference type="Pfam" id="PF00226">
    <property type="entry name" value="DnaJ"/>
    <property type="match status" value="1"/>
</dbReference>
<evidence type="ECO:0000313" key="14">
    <source>
        <dbReference type="EMBL" id="OEJ85992.1"/>
    </source>
</evidence>
<dbReference type="SMART" id="SM00271">
    <property type="entry name" value="DnaJ"/>
    <property type="match status" value="1"/>
</dbReference>
<comment type="caution">
    <text evidence="14">The sequence shown here is derived from an EMBL/GenBank/DDBJ whole genome shotgun (WGS) entry which is preliminary data.</text>
</comment>
<feature type="domain" description="DPH-type MB" evidence="13">
    <location>
        <begin position="103"/>
        <end position="178"/>
    </location>
</feature>
<dbReference type="Gene3D" id="3.10.660.10">
    <property type="entry name" value="DPH Zinc finger"/>
    <property type="match status" value="1"/>
</dbReference>
<dbReference type="Gene3D" id="1.10.287.110">
    <property type="entry name" value="DnaJ domain"/>
    <property type="match status" value="1"/>
</dbReference>
<dbReference type="InParanoid" id="A0A1E5RGF3"/>
<dbReference type="InterPro" id="IPR007872">
    <property type="entry name" value="DPH_MB_dom"/>
</dbReference>
<keyword evidence="8" id="KW-0862">Zinc</keyword>
<evidence type="ECO:0000256" key="11">
    <source>
        <dbReference type="SAM" id="MobiDB-lite"/>
    </source>
</evidence>
<proteinExistence type="inferred from homology"/>
<evidence type="ECO:0000256" key="4">
    <source>
        <dbReference type="ARBA" id="ARBA00006169"/>
    </source>
</evidence>
<dbReference type="GO" id="GO:0046872">
    <property type="term" value="F:metal ion binding"/>
    <property type="evidence" value="ECO:0007669"/>
    <property type="project" value="UniProtKB-KW"/>
</dbReference>
<evidence type="ECO:0000256" key="5">
    <source>
        <dbReference type="ARBA" id="ARBA00021797"/>
    </source>
</evidence>
<reference evidence="15" key="1">
    <citation type="journal article" date="2016" name="Genome Announc.">
        <title>Genome sequences of three species of Hanseniaspora isolated from spontaneous wine fermentations.</title>
        <authorList>
            <person name="Sternes P.R."/>
            <person name="Lee D."/>
            <person name="Kutyna D.R."/>
            <person name="Borneman A.R."/>
        </authorList>
    </citation>
    <scope>NUCLEOTIDE SEQUENCE [LARGE SCALE GENOMIC DNA]</scope>
    <source>
        <strain evidence="15">AWRI3579</strain>
    </source>
</reference>
<dbReference type="PRINTS" id="PR00625">
    <property type="entry name" value="JDOMAIN"/>
</dbReference>
<dbReference type="GO" id="GO:0017183">
    <property type="term" value="P:protein histidyl modification to diphthamide"/>
    <property type="evidence" value="ECO:0007669"/>
    <property type="project" value="UniProtKB-UniPathway"/>
</dbReference>
<dbReference type="Proteomes" id="UP000095728">
    <property type="component" value="Unassembled WGS sequence"/>
</dbReference>
<feature type="region of interest" description="Disordered" evidence="11">
    <location>
        <begin position="30"/>
        <end position="62"/>
    </location>
</feature>
<dbReference type="EMBL" id="LPNM01000006">
    <property type="protein sequence ID" value="OEJ85992.1"/>
    <property type="molecule type" value="Genomic_DNA"/>
</dbReference>
<dbReference type="AlphaFoldDB" id="A0A1E5RGF3"/>
<organism evidence="14 15">
    <name type="scientific">Hanseniaspora osmophila</name>
    <dbReference type="NCBI Taxonomy" id="56408"/>
    <lineage>
        <taxon>Eukaryota</taxon>
        <taxon>Fungi</taxon>
        <taxon>Dikarya</taxon>
        <taxon>Ascomycota</taxon>
        <taxon>Saccharomycotina</taxon>
        <taxon>Saccharomycetes</taxon>
        <taxon>Saccharomycodales</taxon>
        <taxon>Saccharomycodaceae</taxon>
        <taxon>Hanseniaspora</taxon>
    </lineage>
</organism>
<comment type="function">
    <text evidence="1">Required for the first step of diphthamide biosynthesis, the transfer of 3-amino-3-carboxypropyl from S-adenosyl-L-methionine to a histidine residue. Diphthamide is a post-translational modification of histidine which occurs in elongation factor 2.</text>
</comment>
<dbReference type="InterPro" id="IPR044248">
    <property type="entry name" value="DPH3/4-like"/>
</dbReference>
<protein>
    <recommendedName>
        <fullName evidence="5">Diphthamide biosynthesis protein 4</fullName>
    </recommendedName>
</protein>
<keyword evidence="10" id="KW-0539">Nucleus</keyword>
<dbReference type="PANTHER" id="PTHR21454">
    <property type="entry name" value="DPH3 HOMOLOG-RELATED"/>
    <property type="match status" value="1"/>
</dbReference>
<dbReference type="SUPFAM" id="SSF144217">
    <property type="entry name" value="CSL zinc finger"/>
    <property type="match status" value="1"/>
</dbReference>
<dbReference type="InterPro" id="IPR001623">
    <property type="entry name" value="DnaJ_domain"/>
</dbReference>
<keyword evidence="6" id="KW-0963">Cytoplasm</keyword>
<dbReference type="PROSITE" id="PS50076">
    <property type="entry name" value="DNAJ_2"/>
    <property type="match status" value="1"/>
</dbReference>
<dbReference type="GO" id="GO:0005634">
    <property type="term" value="C:nucleus"/>
    <property type="evidence" value="ECO:0007669"/>
    <property type="project" value="UniProtKB-SubCell"/>
</dbReference>
<dbReference type="OrthoDB" id="445556at2759"/>